<dbReference type="AlphaFoldDB" id="A7ELG5"/>
<protein>
    <submittedName>
        <fullName evidence="3">Uncharacterized protein</fullName>
    </submittedName>
</protein>
<evidence type="ECO:0000256" key="1">
    <source>
        <dbReference type="SAM" id="MobiDB-lite"/>
    </source>
</evidence>
<keyword evidence="2" id="KW-1133">Transmembrane helix</keyword>
<proteinExistence type="predicted"/>
<name>A7ELG5_SCLS1</name>
<dbReference type="Proteomes" id="UP000001312">
    <property type="component" value="Unassembled WGS sequence"/>
</dbReference>
<feature type="compositionally biased region" description="Polar residues" evidence="1">
    <location>
        <begin position="90"/>
        <end position="103"/>
    </location>
</feature>
<evidence type="ECO:0000313" key="4">
    <source>
        <dbReference type="Proteomes" id="UP000001312"/>
    </source>
</evidence>
<dbReference type="GeneID" id="5489222"/>
<reference evidence="4" key="1">
    <citation type="journal article" date="2011" name="PLoS Genet.">
        <title>Genomic analysis of the necrotrophic fungal pathogens Sclerotinia sclerotiorum and Botrytis cinerea.</title>
        <authorList>
            <person name="Amselem J."/>
            <person name="Cuomo C.A."/>
            <person name="van Kan J.A."/>
            <person name="Viaud M."/>
            <person name="Benito E.P."/>
            <person name="Couloux A."/>
            <person name="Coutinho P.M."/>
            <person name="de Vries R.P."/>
            <person name="Dyer P.S."/>
            <person name="Fillinger S."/>
            <person name="Fournier E."/>
            <person name="Gout L."/>
            <person name="Hahn M."/>
            <person name="Kohn L."/>
            <person name="Lapalu N."/>
            <person name="Plummer K.M."/>
            <person name="Pradier J.M."/>
            <person name="Quevillon E."/>
            <person name="Sharon A."/>
            <person name="Simon A."/>
            <person name="ten Have A."/>
            <person name="Tudzynski B."/>
            <person name="Tudzynski P."/>
            <person name="Wincker P."/>
            <person name="Andrew M."/>
            <person name="Anthouard V."/>
            <person name="Beever R.E."/>
            <person name="Beffa R."/>
            <person name="Benoit I."/>
            <person name="Bouzid O."/>
            <person name="Brault B."/>
            <person name="Chen Z."/>
            <person name="Choquer M."/>
            <person name="Collemare J."/>
            <person name="Cotton P."/>
            <person name="Danchin E.G."/>
            <person name="Da Silva C."/>
            <person name="Gautier A."/>
            <person name="Giraud C."/>
            <person name="Giraud T."/>
            <person name="Gonzalez C."/>
            <person name="Grossetete S."/>
            <person name="Guldener U."/>
            <person name="Henrissat B."/>
            <person name="Howlett B.J."/>
            <person name="Kodira C."/>
            <person name="Kretschmer M."/>
            <person name="Lappartient A."/>
            <person name="Leroch M."/>
            <person name="Levis C."/>
            <person name="Mauceli E."/>
            <person name="Neuveglise C."/>
            <person name="Oeser B."/>
            <person name="Pearson M."/>
            <person name="Poulain J."/>
            <person name="Poussereau N."/>
            <person name="Quesneville H."/>
            <person name="Rascle C."/>
            <person name="Schumacher J."/>
            <person name="Segurens B."/>
            <person name="Sexton A."/>
            <person name="Silva E."/>
            <person name="Sirven C."/>
            <person name="Soanes D.M."/>
            <person name="Talbot N.J."/>
            <person name="Templeton M."/>
            <person name="Yandava C."/>
            <person name="Yarden O."/>
            <person name="Zeng Q."/>
            <person name="Rollins J.A."/>
            <person name="Lebrun M.H."/>
            <person name="Dickman M."/>
        </authorList>
    </citation>
    <scope>NUCLEOTIDE SEQUENCE [LARGE SCALE GENOMIC DNA]</scope>
    <source>
        <strain evidence="4">ATCC 18683 / 1980 / Ss-1</strain>
    </source>
</reference>
<feature type="region of interest" description="Disordered" evidence="1">
    <location>
        <begin position="90"/>
        <end position="114"/>
    </location>
</feature>
<dbReference type="STRING" id="665079.A7ELG5"/>
<evidence type="ECO:0000313" key="3">
    <source>
        <dbReference type="EMBL" id="EDO03681.1"/>
    </source>
</evidence>
<accession>A7ELG5</accession>
<dbReference type="HOGENOM" id="CLU_2122558_0_0_1"/>
<keyword evidence="2" id="KW-0472">Membrane</keyword>
<sequence length="114" mass="13265">MSECMMLKKNQCQMQLRRCMMNIINQLWTSYWFLFSLWASNGFSIPVTDMFNASTVWEGIVYSILMIIAKGLVSLVMYSEYFIKSWQNPKKTASSRMPTQQKEFSAAASTRPPH</sequence>
<keyword evidence="4" id="KW-1185">Reference proteome</keyword>
<dbReference type="EMBL" id="CH476627">
    <property type="protein sequence ID" value="EDO03681.1"/>
    <property type="molecule type" value="Genomic_DNA"/>
</dbReference>
<dbReference type="InParanoid" id="A7ELG5"/>
<feature type="transmembrane region" description="Helical" evidence="2">
    <location>
        <begin position="60"/>
        <end position="83"/>
    </location>
</feature>
<gene>
    <name evidence="3" type="ORF">SS1G_06162</name>
</gene>
<keyword evidence="2" id="KW-0812">Transmembrane</keyword>
<organism evidence="3 4">
    <name type="scientific">Sclerotinia sclerotiorum (strain ATCC 18683 / 1980 / Ss-1)</name>
    <name type="common">White mold</name>
    <name type="synonym">Whetzelinia sclerotiorum</name>
    <dbReference type="NCBI Taxonomy" id="665079"/>
    <lineage>
        <taxon>Eukaryota</taxon>
        <taxon>Fungi</taxon>
        <taxon>Dikarya</taxon>
        <taxon>Ascomycota</taxon>
        <taxon>Pezizomycotina</taxon>
        <taxon>Leotiomycetes</taxon>
        <taxon>Helotiales</taxon>
        <taxon>Sclerotiniaceae</taxon>
        <taxon>Sclerotinia</taxon>
    </lineage>
</organism>
<evidence type="ECO:0000256" key="2">
    <source>
        <dbReference type="SAM" id="Phobius"/>
    </source>
</evidence>
<dbReference type="KEGG" id="ssl:SS1G_06162"/>
<dbReference type="RefSeq" id="XP_001593240.1">
    <property type="nucleotide sequence ID" value="XM_001593190.1"/>
</dbReference>